<dbReference type="OrthoDB" id="9805006at2"/>
<dbReference type="InterPro" id="IPR003728">
    <property type="entry name" value="Ribosome_maturation_RimP"/>
</dbReference>
<protein>
    <recommendedName>
        <fullName evidence="3">Ribosome maturation factor RimP</fullName>
    </recommendedName>
</protein>
<dbReference type="RefSeq" id="WP_066854141.1">
    <property type="nucleotide sequence ID" value="NZ_JXMS01000010.1"/>
</dbReference>
<evidence type="ECO:0000256" key="1">
    <source>
        <dbReference type="ARBA" id="ARBA00022490"/>
    </source>
</evidence>
<sequence length="167" mass="18599">MTGNGLYQQIKDIITPLVEDAELTLWGFELGSGQRMVVRIYVEGSDGVTIDQCAKLSRHIGLTLEVEDVLSDAYTLEVSSPGLERPFFTAEQVSQYVGKPVAIVLRDPHDEFPGRRKFQGEVKSVTDNTIVLSLPDDEGDLTVDWNDLKKAHLVHIFPDTSKGKKKK</sequence>
<dbReference type="Proteomes" id="UP000091979">
    <property type="component" value="Unassembled WGS sequence"/>
</dbReference>
<dbReference type="EMBL" id="JXMS01000010">
    <property type="protein sequence ID" value="OBQ52397.1"/>
    <property type="molecule type" value="Genomic_DNA"/>
</dbReference>
<organism evidence="6 7">
    <name type="scientific">Halodesulfovibrio spirochaetisodalis</name>
    <dbReference type="NCBI Taxonomy" id="1560234"/>
    <lineage>
        <taxon>Bacteria</taxon>
        <taxon>Pseudomonadati</taxon>
        <taxon>Thermodesulfobacteriota</taxon>
        <taxon>Desulfovibrionia</taxon>
        <taxon>Desulfovibrionales</taxon>
        <taxon>Desulfovibrionaceae</taxon>
        <taxon>Halodesulfovibrio</taxon>
    </lineage>
</organism>
<reference evidence="6 7" key="1">
    <citation type="submission" date="2015-01" db="EMBL/GenBank/DDBJ databases">
        <title>Desulfovibrio sp. JC271 draft genome sequence.</title>
        <authorList>
            <person name="Shivani Y."/>
            <person name="Subhash Y."/>
            <person name="Sasikala C."/>
            <person name="Ramana C.V."/>
        </authorList>
    </citation>
    <scope>NUCLEOTIDE SEQUENCE [LARGE SCALE GENOMIC DNA]</scope>
    <source>
        <strain evidence="6 7">JC271</strain>
    </source>
</reference>
<keyword evidence="1 3" id="KW-0963">Cytoplasm</keyword>
<evidence type="ECO:0000259" key="4">
    <source>
        <dbReference type="Pfam" id="PF02576"/>
    </source>
</evidence>
<dbReference type="InterPro" id="IPR035956">
    <property type="entry name" value="RimP_N_sf"/>
</dbReference>
<keyword evidence="2 3" id="KW-0690">Ribosome biogenesis</keyword>
<proteinExistence type="inferred from homology"/>
<dbReference type="CDD" id="cd01734">
    <property type="entry name" value="YlxS_C"/>
    <property type="match status" value="1"/>
</dbReference>
<accession>A0A1B7XE31</accession>
<dbReference type="PANTHER" id="PTHR33867">
    <property type="entry name" value="RIBOSOME MATURATION FACTOR RIMP"/>
    <property type="match status" value="1"/>
</dbReference>
<dbReference type="GO" id="GO:0006412">
    <property type="term" value="P:translation"/>
    <property type="evidence" value="ECO:0007669"/>
    <property type="project" value="TreeGrafter"/>
</dbReference>
<comment type="similarity">
    <text evidence="3">Belongs to the RimP family.</text>
</comment>
<dbReference type="Pfam" id="PF17384">
    <property type="entry name" value="DUF150_C"/>
    <property type="match status" value="1"/>
</dbReference>
<feature type="domain" description="Ribosome maturation factor RimP N-terminal" evidence="4">
    <location>
        <begin position="13"/>
        <end position="84"/>
    </location>
</feature>
<evidence type="ECO:0000313" key="7">
    <source>
        <dbReference type="Proteomes" id="UP000091979"/>
    </source>
</evidence>
<dbReference type="InterPro" id="IPR036847">
    <property type="entry name" value="RimP_C_sf"/>
</dbReference>
<dbReference type="Pfam" id="PF02576">
    <property type="entry name" value="RimP_N"/>
    <property type="match status" value="1"/>
</dbReference>
<dbReference type="Gene3D" id="2.30.30.180">
    <property type="entry name" value="Ribosome maturation factor RimP, C-terminal domain"/>
    <property type="match status" value="1"/>
</dbReference>
<dbReference type="SUPFAM" id="SSF75420">
    <property type="entry name" value="YhbC-like, N-terminal domain"/>
    <property type="match status" value="1"/>
</dbReference>
<evidence type="ECO:0000259" key="5">
    <source>
        <dbReference type="Pfam" id="PF17384"/>
    </source>
</evidence>
<dbReference type="HAMAP" id="MF_01077">
    <property type="entry name" value="RimP"/>
    <property type="match status" value="1"/>
</dbReference>
<evidence type="ECO:0000256" key="3">
    <source>
        <dbReference type="HAMAP-Rule" id="MF_01077"/>
    </source>
</evidence>
<dbReference type="InterPro" id="IPR028998">
    <property type="entry name" value="RimP_C"/>
</dbReference>
<feature type="domain" description="Ribosome maturation factor RimP C-terminal" evidence="5">
    <location>
        <begin position="88"/>
        <end position="154"/>
    </location>
</feature>
<dbReference type="FunFam" id="3.30.300.70:FF:000001">
    <property type="entry name" value="Ribosome maturation factor RimP"/>
    <property type="match status" value="1"/>
</dbReference>
<dbReference type="Gene3D" id="3.30.300.70">
    <property type="entry name" value="RimP-like superfamily, N-terminal"/>
    <property type="match status" value="1"/>
</dbReference>
<comment type="caution">
    <text evidence="6">The sequence shown here is derived from an EMBL/GenBank/DDBJ whole genome shotgun (WGS) entry which is preliminary data.</text>
</comment>
<keyword evidence="7" id="KW-1185">Reference proteome</keyword>
<dbReference type="GO" id="GO:0000028">
    <property type="term" value="P:ribosomal small subunit assembly"/>
    <property type="evidence" value="ECO:0007669"/>
    <property type="project" value="TreeGrafter"/>
</dbReference>
<comment type="subcellular location">
    <subcellularLocation>
        <location evidence="3">Cytoplasm</location>
    </subcellularLocation>
</comment>
<dbReference type="GO" id="GO:0005829">
    <property type="term" value="C:cytosol"/>
    <property type="evidence" value="ECO:0007669"/>
    <property type="project" value="TreeGrafter"/>
</dbReference>
<dbReference type="PANTHER" id="PTHR33867:SF1">
    <property type="entry name" value="RIBOSOME MATURATION FACTOR RIMP"/>
    <property type="match status" value="1"/>
</dbReference>
<dbReference type="SUPFAM" id="SSF74942">
    <property type="entry name" value="YhbC-like, C-terminal domain"/>
    <property type="match status" value="1"/>
</dbReference>
<dbReference type="InterPro" id="IPR028989">
    <property type="entry name" value="RimP_N"/>
</dbReference>
<dbReference type="STRING" id="1560234.SP90_07415"/>
<comment type="function">
    <text evidence="3">Required for maturation of 30S ribosomal subunits.</text>
</comment>
<dbReference type="AlphaFoldDB" id="A0A1B7XE31"/>
<gene>
    <name evidence="3" type="primary">rimP</name>
    <name evidence="6" type="ORF">SP90_07415</name>
</gene>
<name>A0A1B7XE31_9BACT</name>
<dbReference type="PATRIC" id="fig|1560234.3.peg.302"/>
<evidence type="ECO:0000256" key="2">
    <source>
        <dbReference type="ARBA" id="ARBA00022517"/>
    </source>
</evidence>
<evidence type="ECO:0000313" key="6">
    <source>
        <dbReference type="EMBL" id="OBQ52397.1"/>
    </source>
</evidence>